<evidence type="ECO:0000256" key="2">
    <source>
        <dbReference type="ARBA" id="ARBA00007805"/>
    </source>
</evidence>
<sequence>MPALRPLLRSPNHQVRRLASSSTSTSTSLSDRQSPIRRTSSWSSQPPRHLLSISDLTDKEFAHLVDNATIIKGHYKSRSWPLRSALSGQTIALMFSKLSTRTRVSSEGAIVAMGGHPMFLGKNDIQLGVNESLYDTSVVISSMVSGIVARVGPHADIAALAKDSSVPVISGLCDTYHPLQAIADFATMAQTLPQSQMAKGLRGKKIAWVGDANNVLHDLCIGARKLGVDVAVATPEGYGLSQKIKDEINAAGDGELFETTVPEEAVKGADFIITDTWISMGQEEEKAKRLAAFAGYTVTEDLARRGGASTNWQFLHCLPRHQEEVDDEVFYGGRSLVFPEAQNRLFAAISAMEAFFVRPGTIRRHVVGPVFRRVSHGATATKVEGAVPERSG</sequence>
<name>A0A072P9C3_9EURO</name>
<feature type="domain" description="Aspartate/ornithine carbamoyltransferase carbamoyl-P binding" evidence="14">
    <location>
        <begin position="48"/>
        <end position="189"/>
    </location>
</feature>
<dbReference type="FunFam" id="3.40.50.1370:FF:000017">
    <property type="entry name" value="Ornithine carbamoyltransferase"/>
    <property type="match status" value="1"/>
</dbReference>
<feature type="compositionally biased region" description="Low complexity" evidence="12">
    <location>
        <begin position="20"/>
        <end position="30"/>
    </location>
</feature>
<feature type="compositionally biased region" description="Polar residues" evidence="12">
    <location>
        <begin position="31"/>
        <end position="46"/>
    </location>
</feature>
<feature type="domain" description="Aspartate/ornithine carbamoyltransferase Asp/Orn-binding" evidence="13">
    <location>
        <begin position="203"/>
        <end position="352"/>
    </location>
</feature>
<dbReference type="EC" id="2.1.3.3" evidence="4"/>
<evidence type="ECO:0000256" key="6">
    <source>
        <dbReference type="ARBA" id="ARBA00022571"/>
    </source>
</evidence>
<evidence type="ECO:0000256" key="7">
    <source>
        <dbReference type="ARBA" id="ARBA00022605"/>
    </source>
</evidence>
<evidence type="ECO:0000259" key="14">
    <source>
        <dbReference type="Pfam" id="PF02729"/>
    </source>
</evidence>
<feature type="region of interest" description="Disordered" evidence="12">
    <location>
        <begin position="1"/>
        <end position="47"/>
    </location>
</feature>
<dbReference type="Pfam" id="PF00185">
    <property type="entry name" value="OTCace"/>
    <property type="match status" value="1"/>
</dbReference>
<dbReference type="GO" id="GO:1903269">
    <property type="term" value="C:ornithine carbamoyltransferase inhibitor complex"/>
    <property type="evidence" value="ECO:0007669"/>
    <property type="project" value="EnsemblFungi"/>
</dbReference>
<gene>
    <name evidence="15" type="ORF">A1O9_07443</name>
</gene>
<reference evidence="15 16" key="1">
    <citation type="submission" date="2013-03" db="EMBL/GenBank/DDBJ databases">
        <title>The Genome Sequence of Exophiala aquamarina CBS 119918.</title>
        <authorList>
            <consortium name="The Broad Institute Genomics Platform"/>
            <person name="Cuomo C."/>
            <person name="de Hoog S."/>
            <person name="Gorbushina A."/>
            <person name="Walker B."/>
            <person name="Young S.K."/>
            <person name="Zeng Q."/>
            <person name="Gargeya S."/>
            <person name="Fitzgerald M."/>
            <person name="Haas B."/>
            <person name="Abouelleil A."/>
            <person name="Allen A.W."/>
            <person name="Alvarado L."/>
            <person name="Arachchi H.M."/>
            <person name="Berlin A.M."/>
            <person name="Chapman S.B."/>
            <person name="Gainer-Dewar J."/>
            <person name="Goldberg J."/>
            <person name="Griggs A."/>
            <person name="Gujja S."/>
            <person name="Hansen M."/>
            <person name="Howarth C."/>
            <person name="Imamovic A."/>
            <person name="Ireland A."/>
            <person name="Larimer J."/>
            <person name="McCowan C."/>
            <person name="Murphy C."/>
            <person name="Pearson M."/>
            <person name="Poon T.W."/>
            <person name="Priest M."/>
            <person name="Roberts A."/>
            <person name="Saif S."/>
            <person name="Shea T."/>
            <person name="Sisk P."/>
            <person name="Sykes S."/>
            <person name="Wortman J."/>
            <person name="Nusbaum C."/>
            <person name="Birren B."/>
        </authorList>
    </citation>
    <scope>NUCLEOTIDE SEQUENCE [LARGE SCALE GENOMIC DNA]</scope>
    <source>
        <strain evidence="15 16">CBS 119918</strain>
    </source>
</reference>
<keyword evidence="16" id="KW-1185">Reference proteome</keyword>
<dbReference type="PROSITE" id="PS00097">
    <property type="entry name" value="CARBAMOYLTRANSFERASE"/>
    <property type="match status" value="1"/>
</dbReference>
<dbReference type="GO" id="GO:0016597">
    <property type="term" value="F:amino acid binding"/>
    <property type="evidence" value="ECO:0007669"/>
    <property type="project" value="InterPro"/>
</dbReference>
<dbReference type="SUPFAM" id="SSF53671">
    <property type="entry name" value="Aspartate/ornithine carbamoyltransferase"/>
    <property type="match status" value="1"/>
</dbReference>
<comment type="pathway">
    <text evidence="1">Amino-acid biosynthesis; L-arginine biosynthesis; L-arginine from L-ornithine and carbamoyl phosphate: step 1/3.</text>
</comment>
<dbReference type="GeneID" id="25282357"/>
<dbReference type="GO" id="GO:0019240">
    <property type="term" value="P:citrulline biosynthetic process"/>
    <property type="evidence" value="ECO:0007669"/>
    <property type="project" value="TreeGrafter"/>
</dbReference>
<keyword evidence="6" id="KW-0055">Arginine biosynthesis</keyword>
<dbReference type="InterPro" id="IPR006132">
    <property type="entry name" value="Asp/Orn_carbamoyltranf_P-bd"/>
</dbReference>
<keyword evidence="7" id="KW-0028">Amino-acid biosynthesis</keyword>
<evidence type="ECO:0000256" key="3">
    <source>
        <dbReference type="ARBA" id="ARBA00011233"/>
    </source>
</evidence>
<accession>A0A072P9C3</accession>
<dbReference type="InterPro" id="IPR036901">
    <property type="entry name" value="Asp/Orn_carbamoylTrfase_sf"/>
</dbReference>
<comment type="caution">
    <text evidence="15">The sequence shown here is derived from an EMBL/GenBank/DDBJ whole genome shotgun (WGS) entry which is preliminary data.</text>
</comment>
<evidence type="ECO:0000256" key="5">
    <source>
        <dbReference type="ARBA" id="ARBA00021536"/>
    </source>
</evidence>
<comment type="similarity">
    <text evidence="2">Belongs to the aspartate/ornithine carbamoyltransferase superfamily. OTCase family.</text>
</comment>
<evidence type="ECO:0000259" key="13">
    <source>
        <dbReference type="Pfam" id="PF00185"/>
    </source>
</evidence>
<protein>
    <recommendedName>
        <fullName evidence="5">Ornithine carbamoyltransferase, mitochondrial</fullName>
        <ecNumber evidence="4">2.1.3.3</ecNumber>
    </recommendedName>
    <alternativeName>
        <fullName evidence="9">Ornithine transcarbamylase</fullName>
    </alternativeName>
</protein>
<comment type="catalytic activity">
    <reaction evidence="10">
        <text>carbamoyl phosphate + L-ornithine = L-citrulline + phosphate + H(+)</text>
        <dbReference type="Rhea" id="RHEA:19513"/>
        <dbReference type="ChEBI" id="CHEBI:15378"/>
        <dbReference type="ChEBI" id="CHEBI:43474"/>
        <dbReference type="ChEBI" id="CHEBI:46911"/>
        <dbReference type="ChEBI" id="CHEBI:57743"/>
        <dbReference type="ChEBI" id="CHEBI:58228"/>
        <dbReference type="EC" id="2.1.3.3"/>
    </reaction>
</comment>
<dbReference type="PRINTS" id="PR00102">
    <property type="entry name" value="OTCASE"/>
</dbReference>
<dbReference type="OrthoDB" id="10252326at2759"/>
<evidence type="ECO:0000256" key="9">
    <source>
        <dbReference type="ARBA" id="ARBA00033269"/>
    </source>
</evidence>
<evidence type="ECO:0000313" key="15">
    <source>
        <dbReference type="EMBL" id="KEF55863.1"/>
    </source>
</evidence>
<evidence type="ECO:0000256" key="11">
    <source>
        <dbReference type="RuleBase" id="RU003634"/>
    </source>
</evidence>
<dbReference type="Gene3D" id="3.40.50.1370">
    <property type="entry name" value="Aspartate/ornithine carbamoyltransferase"/>
    <property type="match status" value="2"/>
</dbReference>
<dbReference type="PANTHER" id="PTHR45753:SF3">
    <property type="entry name" value="ORNITHINE TRANSCARBAMYLASE, MITOCHONDRIAL"/>
    <property type="match status" value="1"/>
</dbReference>
<evidence type="ECO:0000256" key="4">
    <source>
        <dbReference type="ARBA" id="ARBA00013007"/>
    </source>
</evidence>
<dbReference type="PANTHER" id="PTHR45753">
    <property type="entry name" value="ORNITHINE CARBAMOYLTRANSFERASE, MITOCHONDRIAL"/>
    <property type="match status" value="1"/>
</dbReference>
<evidence type="ECO:0000256" key="12">
    <source>
        <dbReference type="SAM" id="MobiDB-lite"/>
    </source>
</evidence>
<dbReference type="STRING" id="1182545.A0A072P9C3"/>
<comment type="subunit">
    <text evidence="3">Homotrimer.</text>
</comment>
<dbReference type="GO" id="GO:0005829">
    <property type="term" value="C:cytosol"/>
    <property type="evidence" value="ECO:0007669"/>
    <property type="project" value="EnsemblFungi"/>
</dbReference>
<dbReference type="EMBL" id="AMGV01000006">
    <property type="protein sequence ID" value="KEF55863.1"/>
    <property type="molecule type" value="Genomic_DNA"/>
</dbReference>
<dbReference type="NCBIfam" id="TIGR00658">
    <property type="entry name" value="orni_carb_tr"/>
    <property type="match status" value="1"/>
</dbReference>
<dbReference type="GO" id="GO:0005759">
    <property type="term" value="C:mitochondrial matrix"/>
    <property type="evidence" value="ECO:0007669"/>
    <property type="project" value="UniProtKB-SubCell"/>
</dbReference>
<evidence type="ECO:0000256" key="8">
    <source>
        <dbReference type="ARBA" id="ARBA00022679"/>
    </source>
</evidence>
<proteinExistence type="inferred from homology"/>
<dbReference type="Proteomes" id="UP000027920">
    <property type="component" value="Unassembled WGS sequence"/>
</dbReference>
<organism evidence="15 16">
    <name type="scientific">Exophiala aquamarina CBS 119918</name>
    <dbReference type="NCBI Taxonomy" id="1182545"/>
    <lineage>
        <taxon>Eukaryota</taxon>
        <taxon>Fungi</taxon>
        <taxon>Dikarya</taxon>
        <taxon>Ascomycota</taxon>
        <taxon>Pezizomycotina</taxon>
        <taxon>Eurotiomycetes</taxon>
        <taxon>Chaetothyriomycetidae</taxon>
        <taxon>Chaetothyriales</taxon>
        <taxon>Herpotrichiellaceae</taxon>
        <taxon>Exophiala</taxon>
    </lineage>
</organism>
<dbReference type="AlphaFoldDB" id="A0A072P9C3"/>
<keyword evidence="8 11" id="KW-0808">Transferase</keyword>
<dbReference type="InterPro" id="IPR006131">
    <property type="entry name" value="Asp_carbamoyltransf_Asp/Orn-bd"/>
</dbReference>
<dbReference type="RefSeq" id="XP_013258453.1">
    <property type="nucleotide sequence ID" value="XM_013402999.1"/>
</dbReference>
<dbReference type="HOGENOM" id="CLU_043846_3_0_1"/>
<evidence type="ECO:0000256" key="10">
    <source>
        <dbReference type="ARBA" id="ARBA00048772"/>
    </source>
</evidence>
<dbReference type="GO" id="GO:0042450">
    <property type="term" value="P:L-arginine biosynthetic process via ornithine"/>
    <property type="evidence" value="ECO:0007669"/>
    <property type="project" value="EnsemblFungi"/>
</dbReference>
<dbReference type="VEuPathDB" id="FungiDB:A1O9_07443"/>
<dbReference type="InterPro" id="IPR006130">
    <property type="entry name" value="Asp/Orn_carbamoylTrfase"/>
</dbReference>
<evidence type="ECO:0000313" key="16">
    <source>
        <dbReference type="Proteomes" id="UP000027920"/>
    </source>
</evidence>
<dbReference type="FunFam" id="3.40.50.1370:FF:000009">
    <property type="entry name" value="Ornithine carbamoyltransferase, mitochondrial"/>
    <property type="match status" value="1"/>
</dbReference>
<dbReference type="InterPro" id="IPR002292">
    <property type="entry name" value="Orn/put_carbamltrans"/>
</dbReference>
<dbReference type="GO" id="GO:0004585">
    <property type="term" value="F:ornithine carbamoyltransferase activity"/>
    <property type="evidence" value="ECO:0007669"/>
    <property type="project" value="UniProtKB-EC"/>
</dbReference>
<dbReference type="PRINTS" id="PR00100">
    <property type="entry name" value="AOTCASE"/>
</dbReference>
<evidence type="ECO:0000256" key="1">
    <source>
        <dbReference type="ARBA" id="ARBA00004975"/>
    </source>
</evidence>
<dbReference type="Pfam" id="PF02729">
    <property type="entry name" value="OTCace_N"/>
    <property type="match status" value="1"/>
</dbReference>